<evidence type="ECO:0000256" key="5">
    <source>
        <dbReference type="ARBA" id="ARBA00022801"/>
    </source>
</evidence>
<sequence>VQEVVMAQQTLTMPGRQGPDRAGGPVSHRRPRARTLRSSGERVWWALPFLTVLFALFVLLGAVLTVNEPDGSSSAARPPASLEPQDPTAPKPPQLPPLPHPVPHKPAEPRPSRDAARPAAVKKVVLRPGDTLYALAHKHGTTVKALQKLNSLGTSTLIYAGDTLRVPSTAAEPRGGASHWPSPAPQKTGTPDKRHAKGGAAAVAFARAQLGKPYVWGGTGPRGFDCSGLVMRAWQKAGVQLPRTTWGQIHAGTATSRPRLVPGDLVLSYGAGHVGLYIGDGKVIHAPRPGRTVTVAPLADPSDVVSYRHITA</sequence>
<keyword evidence="12" id="KW-1185">Reference proteome</keyword>
<dbReference type="PROSITE" id="PS51935">
    <property type="entry name" value="NLPC_P60"/>
    <property type="match status" value="1"/>
</dbReference>
<feature type="region of interest" description="Disordered" evidence="7">
    <location>
        <begin position="1"/>
        <end position="37"/>
    </location>
</feature>
<feature type="region of interest" description="Disordered" evidence="7">
    <location>
        <begin position="68"/>
        <end position="119"/>
    </location>
</feature>
<feature type="compositionally biased region" description="Basic and acidic residues" evidence="7">
    <location>
        <begin position="105"/>
        <end position="116"/>
    </location>
</feature>
<feature type="domain" description="LysM" evidence="9">
    <location>
        <begin position="122"/>
        <end position="166"/>
    </location>
</feature>
<feature type="region of interest" description="Disordered" evidence="7">
    <location>
        <begin position="169"/>
        <end position="196"/>
    </location>
</feature>
<feature type="non-terminal residue" evidence="11">
    <location>
        <position position="1"/>
    </location>
</feature>
<proteinExistence type="inferred from homology"/>
<dbReference type="Gene3D" id="3.90.1720.10">
    <property type="entry name" value="endopeptidase domain like (from Nostoc punctiforme)"/>
    <property type="match status" value="1"/>
</dbReference>
<evidence type="ECO:0000259" key="9">
    <source>
        <dbReference type="PROSITE" id="PS51782"/>
    </source>
</evidence>
<evidence type="ECO:0000256" key="3">
    <source>
        <dbReference type="ARBA" id="ARBA00022729"/>
    </source>
</evidence>
<dbReference type="PANTHER" id="PTHR47359:SF3">
    <property type="entry name" value="NLP_P60 DOMAIN-CONTAINING PROTEIN-RELATED"/>
    <property type="match status" value="1"/>
</dbReference>
<keyword evidence="3" id="KW-0732">Signal</keyword>
<dbReference type="InterPro" id="IPR051794">
    <property type="entry name" value="PG_Endopeptidase_C40"/>
</dbReference>
<feature type="compositionally biased region" description="Pro residues" evidence="7">
    <location>
        <begin position="87"/>
        <end position="101"/>
    </location>
</feature>
<name>A0ABV5R793_9ACTN</name>
<evidence type="ECO:0000256" key="8">
    <source>
        <dbReference type="SAM" id="Phobius"/>
    </source>
</evidence>
<evidence type="ECO:0000313" key="12">
    <source>
        <dbReference type="Proteomes" id="UP001589710"/>
    </source>
</evidence>
<keyword evidence="5" id="KW-0378">Hydrolase</keyword>
<dbReference type="Gene3D" id="3.10.350.10">
    <property type="entry name" value="LysM domain"/>
    <property type="match status" value="1"/>
</dbReference>
<dbReference type="InterPro" id="IPR018392">
    <property type="entry name" value="LysM"/>
</dbReference>
<dbReference type="Proteomes" id="UP001589710">
    <property type="component" value="Unassembled WGS sequence"/>
</dbReference>
<keyword evidence="4" id="KW-0677">Repeat</keyword>
<evidence type="ECO:0000256" key="2">
    <source>
        <dbReference type="ARBA" id="ARBA00022670"/>
    </source>
</evidence>
<keyword evidence="8" id="KW-0472">Membrane</keyword>
<evidence type="ECO:0000313" key="11">
    <source>
        <dbReference type="EMBL" id="MFB9573720.1"/>
    </source>
</evidence>
<keyword evidence="6" id="KW-0788">Thiol protease</keyword>
<organism evidence="11 12">
    <name type="scientific">Streptomyces yanii</name>
    <dbReference type="NCBI Taxonomy" id="78510"/>
    <lineage>
        <taxon>Bacteria</taxon>
        <taxon>Bacillati</taxon>
        <taxon>Actinomycetota</taxon>
        <taxon>Actinomycetes</taxon>
        <taxon>Kitasatosporales</taxon>
        <taxon>Streptomycetaceae</taxon>
        <taxon>Streptomyces</taxon>
    </lineage>
</organism>
<evidence type="ECO:0000256" key="4">
    <source>
        <dbReference type="ARBA" id="ARBA00022737"/>
    </source>
</evidence>
<dbReference type="SUPFAM" id="SSF54106">
    <property type="entry name" value="LysM domain"/>
    <property type="match status" value="1"/>
</dbReference>
<feature type="domain" description="NlpC/P60" evidence="10">
    <location>
        <begin position="196"/>
        <end position="312"/>
    </location>
</feature>
<dbReference type="EMBL" id="JBHMCG010000065">
    <property type="protein sequence ID" value="MFB9573720.1"/>
    <property type="molecule type" value="Genomic_DNA"/>
</dbReference>
<evidence type="ECO:0000259" key="10">
    <source>
        <dbReference type="PROSITE" id="PS51935"/>
    </source>
</evidence>
<dbReference type="PROSITE" id="PS51782">
    <property type="entry name" value="LYSM"/>
    <property type="match status" value="1"/>
</dbReference>
<protein>
    <submittedName>
        <fullName evidence="11">C40 family peptidase</fullName>
    </submittedName>
</protein>
<comment type="caution">
    <text evidence="11">The sequence shown here is derived from an EMBL/GenBank/DDBJ whole genome shotgun (WGS) entry which is preliminary data.</text>
</comment>
<feature type="transmembrane region" description="Helical" evidence="8">
    <location>
        <begin position="43"/>
        <end position="64"/>
    </location>
</feature>
<dbReference type="Pfam" id="PF00877">
    <property type="entry name" value="NLPC_P60"/>
    <property type="match status" value="1"/>
</dbReference>
<evidence type="ECO:0000256" key="1">
    <source>
        <dbReference type="ARBA" id="ARBA00007074"/>
    </source>
</evidence>
<gene>
    <name evidence="11" type="ORF">ACFFTL_15700</name>
</gene>
<keyword evidence="8" id="KW-1133">Transmembrane helix</keyword>
<evidence type="ECO:0000256" key="6">
    <source>
        <dbReference type="ARBA" id="ARBA00022807"/>
    </source>
</evidence>
<keyword evidence="2" id="KW-0645">Protease</keyword>
<dbReference type="Pfam" id="PF01476">
    <property type="entry name" value="LysM"/>
    <property type="match status" value="1"/>
</dbReference>
<dbReference type="PANTHER" id="PTHR47359">
    <property type="entry name" value="PEPTIDOGLYCAN DL-ENDOPEPTIDASE CWLO"/>
    <property type="match status" value="1"/>
</dbReference>
<dbReference type="InterPro" id="IPR036779">
    <property type="entry name" value="LysM_dom_sf"/>
</dbReference>
<comment type="similarity">
    <text evidence="1">Belongs to the peptidase C40 family.</text>
</comment>
<dbReference type="InterPro" id="IPR038765">
    <property type="entry name" value="Papain-like_cys_pep_sf"/>
</dbReference>
<reference evidence="11 12" key="1">
    <citation type="submission" date="2024-09" db="EMBL/GenBank/DDBJ databases">
        <authorList>
            <person name="Sun Q."/>
            <person name="Mori K."/>
        </authorList>
    </citation>
    <scope>NUCLEOTIDE SEQUENCE [LARGE SCALE GENOMIC DNA]</scope>
    <source>
        <strain evidence="11 12">JCM 3331</strain>
    </source>
</reference>
<evidence type="ECO:0000256" key="7">
    <source>
        <dbReference type="SAM" id="MobiDB-lite"/>
    </source>
</evidence>
<dbReference type="InterPro" id="IPR000064">
    <property type="entry name" value="NLP_P60_dom"/>
</dbReference>
<accession>A0ABV5R793</accession>
<dbReference type="CDD" id="cd00118">
    <property type="entry name" value="LysM"/>
    <property type="match status" value="1"/>
</dbReference>
<dbReference type="SMART" id="SM00257">
    <property type="entry name" value="LysM"/>
    <property type="match status" value="1"/>
</dbReference>
<keyword evidence="8" id="KW-0812">Transmembrane</keyword>
<dbReference type="SUPFAM" id="SSF54001">
    <property type="entry name" value="Cysteine proteinases"/>
    <property type="match status" value="1"/>
</dbReference>
<dbReference type="RefSeq" id="WP_386143894.1">
    <property type="nucleotide sequence ID" value="NZ_JBHMCG010000065.1"/>
</dbReference>